<comment type="caution">
    <text evidence="2">The sequence shown here is derived from an EMBL/GenBank/DDBJ whole genome shotgun (WGS) entry which is preliminary data.</text>
</comment>
<dbReference type="AlphaFoldDB" id="A0A316A730"/>
<proteinExistence type="predicted"/>
<evidence type="ECO:0000256" key="1">
    <source>
        <dbReference type="SAM" id="MobiDB-lite"/>
    </source>
</evidence>
<sequence>MAPGQRGDAAGDAEPLDLDDPLDDLDSLDDLDDEPRPPRARRASGVRGLGWSRWPEAFPAWARGPAAVVVMVLTAGAVGAVAGSSHRVALDQRTALEQALTVGYAFASTGEPHAGTIAGDVHLALVNHSADQLAVRLQGLSLPHQGTSEPPEEVRIDPGALVAAPLPVRVDCDGVRSDPHLRDDGLDDQDDDGSVITVDPETGLVVGAATSATSTTSTAAPSGPTVLLASVRPSAGGSAVDVQVPLLDSVAARIEQELNAACQASRTKDLQTGWLWLDDGALRVTIAAKGTGGSVRLQLDSTAGLDPTSDPPLPRELNPGETVVVDIRVRPRCVVVGDGSISRLDLQAVDSDGSTVSLGRPFSTTIPPAGTAPWLARQVALACG</sequence>
<keyword evidence="3" id="KW-1185">Reference proteome</keyword>
<dbReference type="OrthoDB" id="5180859at2"/>
<dbReference type="RefSeq" id="WP_109774880.1">
    <property type="nucleotide sequence ID" value="NZ_QGDQ01000015.1"/>
</dbReference>
<feature type="region of interest" description="Disordered" evidence="1">
    <location>
        <begin position="1"/>
        <end position="46"/>
    </location>
</feature>
<evidence type="ECO:0000313" key="3">
    <source>
        <dbReference type="Proteomes" id="UP000245469"/>
    </source>
</evidence>
<protein>
    <submittedName>
        <fullName evidence="2">Uncharacterized protein</fullName>
    </submittedName>
</protein>
<reference evidence="2 3" key="1">
    <citation type="submission" date="2018-03" db="EMBL/GenBank/DDBJ databases">
        <title>Genomic Encyclopedia of Archaeal and Bacterial Type Strains, Phase II (KMG-II): from individual species to whole genera.</title>
        <authorList>
            <person name="Goeker M."/>
        </authorList>
    </citation>
    <scope>NUCLEOTIDE SEQUENCE [LARGE SCALE GENOMIC DNA]</scope>
    <source>
        <strain evidence="2 3">DSM 44889</strain>
    </source>
</reference>
<organism evidence="2 3">
    <name type="scientific">Quadrisphaera granulorum</name>
    <dbReference type="NCBI Taxonomy" id="317664"/>
    <lineage>
        <taxon>Bacteria</taxon>
        <taxon>Bacillati</taxon>
        <taxon>Actinomycetota</taxon>
        <taxon>Actinomycetes</taxon>
        <taxon>Kineosporiales</taxon>
        <taxon>Kineosporiaceae</taxon>
        <taxon>Quadrisphaera</taxon>
    </lineage>
</organism>
<gene>
    <name evidence="2" type="ORF">BXY45_11545</name>
</gene>
<name>A0A316A730_9ACTN</name>
<accession>A0A316A730</accession>
<dbReference type="EMBL" id="QGDQ01000015">
    <property type="protein sequence ID" value="PWJ53028.1"/>
    <property type="molecule type" value="Genomic_DNA"/>
</dbReference>
<evidence type="ECO:0000313" key="2">
    <source>
        <dbReference type="EMBL" id="PWJ53028.1"/>
    </source>
</evidence>
<dbReference type="Proteomes" id="UP000245469">
    <property type="component" value="Unassembled WGS sequence"/>
</dbReference>
<feature type="compositionally biased region" description="Acidic residues" evidence="1">
    <location>
        <begin position="14"/>
        <end position="33"/>
    </location>
</feature>